<evidence type="ECO:0000313" key="2">
    <source>
        <dbReference type="Proteomes" id="UP000003340"/>
    </source>
</evidence>
<name>C0EG75_9FIRM</name>
<dbReference type="Proteomes" id="UP000003340">
    <property type="component" value="Unassembled WGS sequence"/>
</dbReference>
<dbReference type="STRING" id="537013.CLOSTMETH_02868"/>
<organism evidence="1 2">
    <name type="scientific">[Clostridium] methylpentosum DSM 5476</name>
    <dbReference type="NCBI Taxonomy" id="537013"/>
    <lineage>
        <taxon>Bacteria</taxon>
        <taxon>Bacillati</taxon>
        <taxon>Bacillota</taxon>
        <taxon>Clostridia</taxon>
        <taxon>Eubacteriales</taxon>
        <taxon>Oscillospiraceae</taxon>
        <taxon>Oscillospiraceae incertae sedis</taxon>
    </lineage>
</organism>
<protein>
    <submittedName>
        <fullName evidence="1">Uncharacterized protein</fullName>
    </submittedName>
</protein>
<dbReference type="AlphaFoldDB" id="C0EG75"/>
<evidence type="ECO:0000313" key="1">
    <source>
        <dbReference type="EMBL" id="EEG29532.1"/>
    </source>
</evidence>
<proteinExistence type="predicted"/>
<reference evidence="1 2" key="1">
    <citation type="submission" date="2009-01" db="EMBL/GenBank/DDBJ databases">
        <authorList>
            <person name="Fulton L."/>
            <person name="Clifton S."/>
            <person name="Fulton B."/>
            <person name="Xu J."/>
            <person name="Minx P."/>
            <person name="Pepin K.H."/>
            <person name="Johnson M."/>
            <person name="Bhonagiri V."/>
            <person name="Nash W.E."/>
            <person name="Mardis E.R."/>
            <person name="Wilson R.K."/>
        </authorList>
    </citation>
    <scope>NUCLEOTIDE SEQUENCE [LARGE SCALE GENOMIC DNA]</scope>
    <source>
        <strain evidence="1 2">DSM 5476</strain>
    </source>
</reference>
<sequence length="49" mass="5713">MITFGMYSVSYSDFYLFREKAVQRRKNKAQRVSAPYFACSVIAEPLQLT</sequence>
<keyword evidence="2" id="KW-1185">Reference proteome</keyword>
<dbReference type="EMBL" id="ACEC01000096">
    <property type="protein sequence ID" value="EEG29532.1"/>
    <property type="molecule type" value="Genomic_DNA"/>
</dbReference>
<dbReference type="HOGENOM" id="CLU_3134166_0_0_9"/>
<reference evidence="1 2" key="2">
    <citation type="submission" date="2009-02" db="EMBL/GenBank/DDBJ databases">
        <title>Draft genome sequence of Clostridium methylpentosum (DSM 5476).</title>
        <authorList>
            <person name="Sudarsanam P."/>
            <person name="Ley R."/>
            <person name="Guruge J."/>
            <person name="Turnbaugh P.J."/>
            <person name="Mahowald M."/>
            <person name="Liep D."/>
            <person name="Gordon J."/>
        </authorList>
    </citation>
    <scope>NUCLEOTIDE SEQUENCE [LARGE SCALE GENOMIC DNA]</scope>
    <source>
        <strain evidence="1 2">DSM 5476</strain>
    </source>
</reference>
<accession>C0EG75</accession>
<gene>
    <name evidence="1" type="ORF">CLOSTMETH_02868</name>
</gene>
<comment type="caution">
    <text evidence="1">The sequence shown here is derived from an EMBL/GenBank/DDBJ whole genome shotgun (WGS) entry which is preliminary data.</text>
</comment>